<dbReference type="EMBL" id="JAXQNO010000011">
    <property type="protein sequence ID" value="KAK4789030.1"/>
    <property type="molecule type" value="Genomic_DNA"/>
</dbReference>
<feature type="signal peptide" evidence="5">
    <location>
        <begin position="1"/>
        <end position="25"/>
    </location>
</feature>
<gene>
    <name evidence="6" type="ORF">SAY86_020349</name>
</gene>
<feature type="chain" id="PRO_5042855213" evidence="5">
    <location>
        <begin position="26"/>
        <end position="243"/>
    </location>
</feature>
<dbReference type="GO" id="GO:1990904">
    <property type="term" value="C:ribonucleoprotein complex"/>
    <property type="evidence" value="ECO:0007669"/>
    <property type="project" value="UniProtKB-KW"/>
</dbReference>
<dbReference type="InterPro" id="IPR018259">
    <property type="entry name" value="Ribosomal_eL21_CS"/>
</dbReference>
<evidence type="ECO:0000256" key="3">
    <source>
        <dbReference type="ARBA" id="ARBA00023274"/>
    </source>
</evidence>
<dbReference type="Pfam" id="PF01157">
    <property type="entry name" value="Ribosomal_L21e"/>
    <property type="match status" value="1"/>
</dbReference>
<dbReference type="InterPro" id="IPR001147">
    <property type="entry name" value="Ribosomal_eL21"/>
</dbReference>
<comment type="caution">
    <text evidence="6">The sequence shown here is derived from an EMBL/GenBank/DDBJ whole genome shotgun (WGS) entry which is preliminary data.</text>
</comment>
<keyword evidence="2" id="KW-0689">Ribosomal protein</keyword>
<dbReference type="GO" id="GO:0005840">
    <property type="term" value="C:ribosome"/>
    <property type="evidence" value="ECO:0007669"/>
    <property type="project" value="UniProtKB-KW"/>
</dbReference>
<dbReference type="PROSITE" id="PS01171">
    <property type="entry name" value="RIBOSOMAL_L21E"/>
    <property type="match status" value="1"/>
</dbReference>
<accession>A0AAN7LN91</accession>
<dbReference type="AlphaFoldDB" id="A0AAN7LN91"/>
<evidence type="ECO:0000313" key="6">
    <source>
        <dbReference type="EMBL" id="KAK4789030.1"/>
    </source>
</evidence>
<dbReference type="Proteomes" id="UP001346149">
    <property type="component" value="Unassembled WGS sequence"/>
</dbReference>
<sequence>MGSQAWSSLPLFVLVVLMVRGGAMAAPPRRPVPVPFGRNYVPTWAFDHIKYYNGGSQIELYLDKYTGTVVNSLIHTVDKERTALLLLLHNLTPSSSSVRFLLKLKQERRRKQKQNLREDAAGHGPFRKKGYIPLTTYLRTYKVGDYVDIKVNGAVHKGMPHKFYYGRTGLVWSVTKRAIDVEINKQVAALTISNICTIRRSFLNDHKEEDSRPEAEAKAGGEKISTKRQPEGPKPLDHDSHPL</sequence>
<protein>
    <submittedName>
        <fullName evidence="6">Uncharacterized protein</fullName>
    </submittedName>
</protein>
<feature type="region of interest" description="Disordered" evidence="4">
    <location>
        <begin position="205"/>
        <end position="243"/>
    </location>
</feature>
<organism evidence="6 7">
    <name type="scientific">Trapa natans</name>
    <name type="common">Water chestnut</name>
    <dbReference type="NCBI Taxonomy" id="22666"/>
    <lineage>
        <taxon>Eukaryota</taxon>
        <taxon>Viridiplantae</taxon>
        <taxon>Streptophyta</taxon>
        <taxon>Embryophyta</taxon>
        <taxon>Tracheophyta</taxon>
        <taxon>Spermatophyta</taxon>
        <taxon>Magnoliopsida</taxon>
        <taxon>eudicotyledons</taxon>
        <taxon>Gunneridae</taxon>
        <taxon>Pentapetalae</taxon>
        <taxon>rosids</taxon>
        <taxon>malvids</taxon>
        <taxon>Myrtales</taxon>
        <taxon>Lythraceae</taxon>
        <taxon>Trapa</taxon>
    </lineage>
</organism>
<proteinExistence type="inferred from homology"/>
<dbReference type="SUPFAM" id="SSF50104">
    <property type="entry name" value="Translation proteins SH3-like domain"/>
    <property type="match status" value="1"/>
</dbReference>
<comment type="similarity">
    <text evidence="1">Belongs to the eukaryotic ribosomal protein eL21 family.</text>
</comment>
<reference evidence="6 7" key="1">
    <citation type="journal article" date="2023" name="Hortic Res">
        <title>Pangenome of water caltrop reveals structural variations and asymmetric subgenome divergence after allopolyploidization.</title>
        <authorList>
            <person name="Zhang X."/>
            <person name="Chen Y."/>
            <person name="Wang L."/>
            <person name="Yuan Y."/>
            <person name="Fang M."/>
            <person name="Shi L."/>
            <person name="Lu R."/>
            <person name="Comes H.P."/>
            <person name="Ma Y."/>
            <person name="Chen Y."/>
            <person name="Huang G."/>
            <person name="Zhou Y."/>
            <person name="Zheng Z."/>
            <person name="Qiu Y."/>
        </authorList>
    </citation>
    <scope>NUCLEOTIDE SEQUENCE [LARGE SCALE GENOMIC DNA]</scope>
    <source>
        <strain evidence="6">F231</strain>
    </source>
</reference>
<dbReference type="FunFam" id="2.30.30.70:FF:000001">
    <property type="entry name" value="60S ribosomal protein L21"/>
    <property type="match status" value="1"/>
</dbReference>
<dbReference type="InterPro" id="IPR036948">
    <property type="entry name" value="Ribosomal_eL21_sf"/>
</dbReference>
<dbReference type="GO" id="GO:0003735">
    <property type="term" value="F:structural constituent of ribosome"/>
    <property type="evidence" value="ECO:0007669"/>
    <property type="project" value="InterPro"/>
</dbReference>
<keyword evidence="3" id="KW-0687">Ribonucleoprotein</keyword>
<dbReference type="Gene3D" id="2.30.30.70">
    <property type="entry name" value="Ribosomal protein L21"/>
    <property type="match status" value="1"/>
</dbReference>
<dbReference type="Gene3D" id="6.10.250.3260">
    <property type="match status" value="1"/>
</dbReference>
<dbReference type="PANTHER" id="PTHR20981">
    <property type="entry name" value="60S RIBOSOMAL PROTEIN L21"/>
    <property type="match status" value="1"/>
</dbReference>
<keyword evidence="5" id="KW-0732">Signal</keyword>
<evidence type="ECO:0000313" key="7">
    <source>
        <dbReference type="Proteomes" id="UP001346149"/>
    </source>
</evidence>
<evidence type="ECO:0000256" key="4">
    <source>
        <dbReference type="SAM" id="MobiDB-lite"/>
    </source>
</evidence>
<name>A0AAN7LN91_TRANT</name>
<evidence type="ECO:0000256" key="2">
    <source>
        <dbReference type="ARBA" id="ARBA00022980"/>
    </source>
</evidence>
<evidence type="ECO:0000256" key="1">
    <source>
        <dbReference type="ARBA" id="ARBA00008427"/>
    </source>
</evidence>
<dbReference type="GO" id="GO:0006412">
    <property type="term" value="P:translation"/>
    <property type="evidence" value="ECO:0007669"/>
    <property type="project" value="InterPro"/>
</dbReference>
<keyword evidence="7" id="KW-1185">Reference proteome</keyword>
<dbReference type="InterPro" id="IPR008991">
    <property type="entry name" value="Translation_prot_SH3-like_sf"/>
</dbReference>
<evidence type="ECO:0000256" key="5">
    <source>
        <dbReference type="SAM" id="SignalP"/>
    </source>
</evidence>